<dbReference type="OrthoDB" id="533830at2759"/>
<evidence type="ECO:0000313" key="1">
    <source>
        <dbReference type="EMBL" id="EME39062.1"/>
    </source>
</evidence>
<dbReference type="eggNOG" id="ENOG502RMEK">
    <property type="taxonomic scope" value="Eukaryota"/>
</dbReference>
<reference evidence="1 2" key="2">
    <citation type="journal article" date="2012" name="PLoS Pathog.">
        <title>Diverse lifestyles and strategies of plant pathogenesis encoded in the genomes of eighteen Dothideomycetes fungi.</title>
        <authorList>
            <person name="Ohm R.A."/>
            <person name="Feau N."/>
            <person name="Henrissat B."/>
            <person name="Schoch C.L."/>
            <person name="Horwitz B.A."/>
            <person name="Barry K.W."/>
            <person name="Condon B.J."/>
            <person name="Copeland A.C."/>
            <person name="Dhillon B."/>
            <person name="Glaser F."/>
            <person name="Hesse C.N."/>
            <person name="Kosti I."/>
            <person name="LaButti K."/>
            <person name="Lindquist E.A."/>
            <person name="Lucas S."/>
            <person name="Salamov A.A."/>
            <person name="Bradshaw R.E."/>
            <person name="Ciuffetti L."/>
            <person name="Hamelin R.C."/>
            <person name="Kema G.H.J."/>
            <person name="Lawrence C."/>
            <person name="Scott J.A."/>
            <person name="Spatafora J.W."/>
            <person name="Turgeon B.G."/>
            <person name="de Wit P.J.G.M."/>
            <person name="Zhong S."/>
            <person name="Goodwin S.B."/>
            <person name="Grigoriev I.V."/>
        </authorList>
    </citation>
    <scope>NUCLEOTIDE SEQUENCE [LARGE SCALE GENOMIC DNA]</scope>
    <source>
        <strain evidence="2">NZE10 / CBS 128990</strain>
    </source>
</reference>
<reference evidence="2" key="1">
    <citation type="journal article" date="2012" name="PLoS Genet.">
        <title>The genomes of the fungal plant pathogens Cladosporium fulvum and Dothistroma septosporum reveal adaptation to different hosts and lifestyles but also signatures of common ancestry.</title>
        <authorList>
            <person name="de Wit P.J.G.M."/>
            <person name="van der Burgt A."/>
            <person name="Oekmen B."/>
            <person name="Stergiopoulos I."/>
            <person name="Abd-Elsalam K.A."/>
            <person name="Aerts A.L."/>
            <person name="Bahkali A.H."/>
            <person name="Beenen H.G."/>
            <person name="Chettri P."/>
            <person name="Cox M.P."/>
            <person name="Datema E."/>
            <person name="de Vries R.P."/>
            <person name="Dhillon B."/>
            <person name="Ganley A.R."/>
            <person name="Griffiths S.A."/>
            <person name="Guo Y."/>
            <person name="Hamelin R.C."/>
            <person name="Henrissat B."/>
            <person name="Kabir M.S."/>
            <person name="Jashni M.K."/>
            <person name="Kema G."/>
            <person name="Klaubauf S."/>
            <person name="Lapidus A."/>
            <person name="Levasseur A."/>
            <person name="Lindquist E."/>
            <person name="Mehrabi R."/>
            <person name="Ohm R.A."/>
            <person name="Owen T.J."/>
            <person name="Salamov A."/>
            <person name="Schwelm A."/>
            <person name="Schijlen E."/>
            <person name="Sun H."/>
            <person name="van den Burg H.A."/>
            <person name="van Ham R.C.H.J."/>
            <person name="Zhang S."/>
            <person name="Goodwin S.B."/>
            <person name="Grigoriev I.V."/>
            <person name="Collemare J."/>
            <person name="Bradshaw R.E."/>
        </authorList>
    </citation>
    <scope>NUCLEOTIDE SEQUENCE [LARGE SCALE GENOMIC DNA]</scope>
    <source>
        <strain evidence="2">NZE10 / CBS 128990</strain>
    </source>
</reference>
<dbReference type="HOGENOM" id="CLU_117728_0_0_1"/>
<proteinExistence type="predicted"/>
<accession>M2XHX0</accession>
<dbReference type="Proteomes" id="UP000016933">
    <property type="component" value="Unassembled WGS sequence"/>
</dbReference>
<name>M2XHX0_DOTSN</name>
<protein>
    <submittedName>
        <fullName evidence="1">Uncharacterized protein</fullName>
    </submittedName>
</protein>
<sequence length="201" mass="23228">MSTGTIFITASDADFKVANRFLLYIRDWEHDSGDSFHIKLNKTHEGFDVNGDNTVTEAGSLNAENFTNDWRGASLSDVEAWMLEATKRDPTGDPSLWIAFNDKGLEQKTCILAQRRMREDDYDLDPAPTFDFNKMRIAWEELYEPWCNLEIANMDFQDYAGESPDEEGWWEYDSSITDDLSEEKRKLRDDALKKLEEEGKA</sequence>
<keyword evidence="2" id="KW-1185">Reference proteome</keyword>
<gene>
    <name evidence="1" type="ORF">DOTSEDRAFT_29241</name>
</gene>
<dbReference type="STRING" id="675120.M2XHX0"/>
<dbReference type="AlphaFoldDB" id="M2XHX0"/>
<dbReference type="OMA" id="WWEYDSS"/>
<dbReference type="EMBL" id="KB446546">
    <property type="protein sequence ID" value="EME39062.1"/>
    <property type="molecule type" value="Genomic_DNA"/>
</dbReference>
<evidence type="ECO:0000313" key="2">
    <source>
        <dbReference type="Proteomes" id="UP000016933"/>
    </source>
</evidence>
<organism evidence="1 2">
    <name type="scientific">Dothistroma septosporum (strain NZE10 / CBS 128990)</name>
    <name type="common">Red band needle blight fungus</name>
    <name type="synonym">Mycosphaerella pini</name>
    <dbReference type="NCBI Taxonomy" id="675120"/>
    <lineage>
        <taxon>Eukaryota</taxon>
        <taxon>Fungi</taxon>
        <taxon>Dikarya</taxon>
        <taxon>Ascomycota</taxon>
        <taxon>Pezizomycotina</taxon>
        <taxon>Dothideomycetes</taxon>
        <taxon>Dothideomycetidae</taxon>
        <taxon>Mycosphaerellales</taxon>
        <taxon>Mycosphaerellaceae</taxon>
        <taxon>Dothistroma</taxon>
    </lineage>
</organism>